<dbReference type="EMBL" id="JACVVK020000017">
    <property type="protein sequence ID" value="KAK7503950.1"/>
    <property type="molecule type" value="Genomic_DNA"/>
</dbReference>
<sequence>MADSVVSGRGFQNGHHSDAEKVGTRIADRCASNGRPTTGGPSSHDEQPSGLVSPVRHCSNGGSGACGFSDTASTFSVESDRSLSSSRIRTADEDKISRVYVKHDPSKERDPQMSRATDNAQRLKNGEGNGHPDMPPRAPLGTGTGTARAKVIKSGNAVSSIPEEEISIPNDGNLSSFSADAMATFFRYLRLEDRLINHLHRNNLDGKKFGRLKESDLENLGLNKNPVLVYFRDKSAPPPSKKSKPRLPFVL</sequence>
<feature type="region of interest" description="Disordered" evidence="1">
    <location>
        <begin position="102"/>
        <end position="145"/>
    </location>
</feature>
<accession>A0ABD0LWR1</accession>
<protein>
    <recommendedName>
        <fullName evidence="4">SAM domain-containing protein</fullName>
    </recommendedName>
</protein>
<evidence type="ECO:0000313" key="3">
    <source>
        <dbReference type="Proteomes" id="UP001519460"/>
    </source>
</evidence>
<feature type="compositionally biased region" description="Basic and acidic residues" evidence="1">
    <location>
        <begin position="102"/>
        <end position="112"/>
    </location>
</feature>
<reference evidence="2 3" key="1">
    <citation type="journal article" date="2023" name="Sci. Data">
        <title>Genome assembly of the Korean intertidal mud-creeper Batillaria attramentaria.</title>
        <authorList>
            <person name="Patra A.K."/>
            <person name="Ho P.T."/>
            <person name="Jun S."/>
            <person name="Lee S.J."/>
            <person name="Kim Y."/>
            <person name="Won Y.J."/>
        </authorList>
    </citation>
    <scope>NUCLEOTIDE SEQUENCE [LARGE SCALE GENOMIC DNA]</scope>
    <source>
        <strain evidence="2">Wonlab-2016</strain>
    </source>
</reference>
<organism evidence="2 3">
    <name type="scientific">Batillaria attramentaria</name>
    <dbReference type="NCBI Taxonomy" id="370345"/>
    <lineage>
        <taxon>Eukaryota</taxon>
        <taxon>Metazoa</taxon>
        <taxon>Spiralia</taxon>
        <taxon>Lophotrochozoa</taxon>
        <taxon>Mollusca</taxon>
        <taxon>Gastropoda</taxon>
        <taxon>Caenogastropoda</taxon>
        <taxon>Sorbeoconcha</taxon>
        <taxon>Cerithioidea</taxon>
        <taxon>Batillariidae</taxon>
        <taxon>Batillaria</taxon>
    </lineage>
</organism>
<gene>
    <name evidence="2" type="ORF">BaRGS_00004682</name>
</gene>
<keyword evidence="3" id="KW-1185">Reference proteome</keyword>
<evidence type="ECO:0008006" key="4">
    <source>
        <dbReference type="Google" id="ProtNLM"/>
    </source>
</evidence>
<feature type="compositionally biased region" description="Basic and acidic residues" evidence="1">
    <location>
        <begin position="15"/>
        <end position="28"/>
    </location>
</feature>
<feature type="region of interest" description="Disordered" evidence="1">
    <location>
        <begin position="1"/>
        <end position="60"/>
    </location>
</feature>
<name>A0ABD0LWR1_9CAEN</name>
<dbReference type="AlphaFoldDB" id="A0ABD0LWR1"/>
<evidence type="ECO:0000256" key="1">
    <source>
        <dbReference type="SAM" id="MobiDB-lite"/>
    </source>
</evidence>
<evidence type="ECO:0000313" key="2">
    <source>
        <dbReference type="EMBL" id="KAK7503950.1"/>
    </source>
</evidence>
<dbReference type="Proteomes" id="UP001519460">
    <property type="component" value="Unassembled WGS sequence"/>
</dbReference>
<comment type="caution">
    <text evidence="2">The sequence shown here is derived from an EMBL/GenBank/DDBJ whole genome shotgun (WGS) entry which is preliminary data.</text>
</comment>
<proteinExistence type="predicted"/>